<dbReference type="AlphaFoldDB" id="A0A3A3H4S6"/>
<comment type="caution">
    <text evidence="1">The sequence shown here is derived from an EMBL/GenBank/DDBJ whole genome shotgun (WGS) entry which is preliminary data.</text>
</comment>
<evidence type="ECO:0000313" key="2">
    <source>
        <dbReference type="Proteomes" id="UP000266177"/>
    </source>
</evidence>
<organism evidence="1 2">
    <name type="scientific">Paenibacillus thiaminolyticus</name>
    <name type="common">Bacillus thiaminolyticus</name>
    <dbReference type="NCBI Taxonomy" id="49283"/>
    <lineage>
        <taxon>Bacteria</taxon>
        <taxon>Bacillati</taxon>
        <taxon>Bacillota</taxon>
        <taxon>Bacilli</taxon>
        <taxon>Bacillales</taxon>
        <taxon>Paenibacillaceae</taxon>
        <taxon>Paenibacillus</taxon>
    </lineage>
</organism>
<proteinExistence type="predicted"/>
<dbReference type="Proteomes" id="UP000266177">
    <property type="component" value="Unassembled WGS sequence"/>
</dbReference>
<protein>
    <submittedName>
        <fullName evidence="1">Uncharacterized protein</fullName>
    </submittedName>
</protein>
<evidence type="ECO:0000313" key="1">
    <source>
        <dbReference type="EMBL" id="RJG26703.1"/>
    </source>
</evidence>
<sequence>METSPLLRARLRRLLNEVIPRGGTEADTNFTDTEIDLLLQEADSINAAASAGWMEKAGLLQGDIESYSAGTEKYDLTPLKDKLNHALLMAQQYSQMAESVTNGGSFMLRVQPPRVL</sequence>
<dbReference type="EMBL" id="QYZD01000001">
    <property type="protein sequence ID" value="RJG26703.1"/>
    <property type="molecule type" value="Genomic_DNA"/>
</dbReference>
<accession>A0A3A3H4S6</accession>
<reference evidence="1 2" key="1">
    <citation type="submission" date="2018-09" db="EMBL/GenBank/DDBJ databases">
        <title>Paenibacillus SK2017-BO5.</title>
        <authorList>
            <person name="Piskunova J.V."/>
            <person name="Dubiley S.A."/>
            <person name="Severinov K.V."/>
        </authorList>
    </citation>
    <scope>NUCLEOTIDE SEQUENCE [LARGE SCALE GENOMIC DNA]</scope>
    <source>
        <strain evidence="1 2">BO5</strain>
    </source>
</reference>
<gene>
    <name evidence="1" type="ORF">DQX05_01330</name>
</gene>
<name>A0A3A3H4S6_PANTH</name>
<dbReference type="OrthoDB" id="2616930at2"/>